<evidence type="ECO:0000313" key="1">
    <source>
        <dbReference type="EMBL" id="MEZ3179553.1"/>
    </source>
</evidence>
<organism evidence="1 2">
    <name type="scientific">Streptomyces pimonensis</name>
    <dbReference type="NCBI Taxonomy" id="2860288"/>
    <lineage>
        <taxon>Bacteria</taxon>
        <taxon>Bacillati</taxon>
        <taxon>Actinomycetota</taxon>
        <taxon>Actinomycetes</taxon>
        <taxon>Kitasatosporales</taxon>
        <taxon>Streptomycetaceae</taxon>
        <taxon>Streptomyces</taxon>
    </lineage>
</organism>
<dbReference type="Proteomes" id="UP001567537">
    <property type="component" value="Unassembled WGS sequence"/>
</dbReference>
<keyword evidence="2" id="KW-1185">Reference proteome</keyword>
<evidence type="ECO:0000313" key="2">
    <source>
        <dbReference type="Proteomes" id="UP001567537"/>
    </source>
</evidence>
<comment type="caution">
    <text evidence="1">The sequence shown here is derived from an EMBL/GenBank/DDBJ whole genome shotgun (WGS) entry which is preliminary data.</text>
</comment>
<name>A0ABV4IXY8_9ACTN</name>
<protein>
    <recommendedName>
        <fullName evidence="3">Methyltransferase</fullName>
    </recommendedName>
</protein>
<evidence type="ECO:0008006" key="3">
    <source>
        <dbReference type="Google" id="ProtNLM"/>
    </source>
</evidence>
<dbReference type="RefSeq" id="WP_371238107.1">
    <property type="nucleotide sequence ID" value="NZ_JAHWZY010000011.1"/>
</dbReference>
<proteinExistence type="predicted"/>
<gene>
    <name evidence="1" type="ORF">KYY02_12940</name>
</gene>
<dbReference type="EMBL" id="JAHWZY010000011">
    <property type="protein sequence ID" value="MEZ3179553.1"/>
    <property type="molecule type" value="Genomic_DNA"/>
</dbReference>
<dbReference type="Gene3D" id="3.40.50.150">
    <property type="entry name" value="Vaccinia Virus protein VP39"/>
    <property type="match status" value="1"/>
</dbReference>
<dbReference type="SUPFAM" id="SSF53335">
    <property type="entry name" value="S-adenosyl-L-methionine-dependent methyltransferases"/>
    <property type="match status" value="1"/>
</dbReference>
<reference evidence="1 2" key="1">
    <citation type="journal article" date="2021" name="Res Sq">
        <title>Streptomyces Pimoensis sp. nov., Isolated From the Taklimakan Desert in Xinjiang, China.</title>
        <authorList>
            <person name="Zhang P."/>
            <person name="Luo X."/>
            <person name="Luo X."/>
            <person name="Liu Z."/>
            <person name="Xia Z."/>
            <person name="Wan C."/>
            <person name="zhang L."/>
        </authorList>
    </citation>
    <scope>NUCLEOTIDE SEQUENCE [LARGE SCALE GENOMIC DNA]</scope>
    <source>
        <strain evidence="1 2">TRM75549</strain>
    </source>
</reference>
<accession>A0ABV4IXY8</accession>
<sequence length="102" mass="10386">MAAGSAEETGSFDRLSSAWSPIGTATVKAARLRPGAHVLGTWCGSGPSAIPAAEQAGPHRAIDAADLAEPRSSGAAVRGLDNVRFVRGDVLDWPVPPVVTTP</sequence>
<dbReference type="InterPro" id="IPR029063">
    <property type="entry name" value="SAM-dependent_MTases_sf"/>
</dbReference>